<dbReference type="RefSeq" id="WP_138324094.1">
    <property type="nucleotide sequence ID" value="NZ_VCDI01000001.1"/>
</dbReference>
<comment type="subunit">
    <text evidence="4">Homodimer.</text>
</comment>
<comment type="catalytic activity">
    <reaction evidence="4 7">
        <text>uridine(38/39/40) in tRNA = pseudouridine(38/39/40) in tRNA</text>
        <dbReference type="Rhea" id="RHEA:22376"/>
        <dbReference type="Rhea" id="RHEA-COMP:10085"/>
        <dbReference type="Rhea" id="RHEA-COMP:10087"/>
        <dbReference type="ChEBI" id="CHEBI:65314"/>
        <dbReference type="ChEBI" id="CHEBI:65315"/>
        <dbReference type="EC" id="5.4.99.12"/>
    </reaction>
</comment>
<dbReference type="PANTHER" id="PTHR11142">
    <property type="entry name" value="PSEUDOURIDYLATE SYNTHASE"/>
    <property type="match status" value="1"/>
</dbReference>
<dbReference type="GO" id="GO:0160147">
    <property type="term" value="F:tRNA pseudouridine(38-40) synthase activity"/>
    <property type="evidence" value="ECO:0007669"/>
    <property type="project" value="UniProtKB-EC"/>
</dbReference>
<dbReference type="Gene3D" id="3.30.70.660">
    <property type="entry name" value="Pseudouridine synthase I, catalytic domain, C-terminal subdomain"/>
    <property type="match status" value="1"/>
</dbReference>
<evidence type="ECO:0000256" key="3">
    <source>
        <dbReference type="ARBA" id="ARBA00023235"/>
    </source>
</evidence>
<evidence type="ECO:0000256" key="7">
    <source>
        <dbReference type="RuleBase" id="RU003792"/>
    </source>
</evidence>
<dbReference type="FunFam" id="3.30.70.580:FF:000001">
    <property type="entry name" value="tRNA pseudouridine synthase A"/>
    <property type="match status" value="1"/>
</dbReference>
<name>A0A5R9JDY7_9PROT</name>
<comment type="function">
    <text evidence="4">Formation of pseudouridine at positions 38, 39 and 40 in the anticodon stem and loop of transfer RNAs.</text>
</comment>
<dbReference type="EMBL" id="VCDI01000001">
    <property type="protein sequence ID" value="TLU73841.1"/>
    <property type="molecule type" value="Genomic_DNA"/>
</dbReference>
<evidence type="ECO:0000313" key="9">
    <source>
        <dbReference type="EMBL" id="TLU73841.1"/>
    </source>
</evidence>
<dbReference type="InterPro" id="IPR001406">
    <property type="entry name" value="PsdUridine_synth_TruA"/>
</dbReference>
<dbReference type="SUPFAM" id="SSF55120">
    <property type="entry name" value="Pseudouridine synthase"/>
    <property type="match status" value="1"/>
</dbReference>
<sequence length="267" mass="29286">MTSPRDESDDATCRWAVRLEYDGSRFVGWQRQASGRSIQDVLEAATARLAAGRPVPSIVAGRTDAGVHAAGQVAHFDLPRAASERLTGARLRDALNFHMKPDPVAVLCAARVDASFSARFSAIRRVYRYRILNRPARPALEAERAWHIRQPLDASAMQAAAAILVGRHDFTSFRASSCQAKSPVRTLDRLDVARDGETVTLHAEARSFLHHQIRNLAGTLKLVGDHRWSVDDVAVALAARDRSRAGPTAPPQGLTLLAVDYPEDPFR</sequence>
<keyword evidence="3 4" id="KW-0413">Isomerase</keyword>
<feature type="binding site" evidence="4 6">
    <location>
        <position position="127"/>
    </location>
    <ligand>
        <name>substrate</name>
    </ligand>
</feature>
<dbReference type="HAMAP" id="MF_00171">
    <property type="entry name" value="TruA"/>
    <property type="match status" value="1"/>
</dbReference>
<dbReference type="InterPro" id="IPR020103">
    <property type="entry name" value="PsdUridine_synth_cat_dom_sf"/>
</dbReference>
<evidence type="ECO:0000256" key="2">
    <source>
        <dbReference type="ARBA" id="ARBA00022694"/>
    </source>
</evidence>
<evidence type="ECO:0000256" key="4">
    <source>
        <dbReference type="HAMAP-Rule" id="MF_00171"/>
    </source>
</evidence>
<dbReference type="InterPro" id="IPR020095">
    <property type="entry name" value="PsdUridine_synth_TruA_C"/>
</dbReference>
<dbReference type="PIRSF" id="PIRSF001430">
    <property type="entry name" value="tRNA_psdUrid_synth"/>
    <property type="match status" value="1"/>
</dbReference>
<dbReference type="Pfam" id="PF01416">
    <property type="entry name" value="PseudoU_synth_1"/>
    <property type="match status" value="2"/>
</dbReference>
<dbReference type="InterPro" id="IPR020097">
    <property type="entry name" value="PsdUridine_synth_TruA_a/b_dom"/>
</dbReference>
<dbReference type="PANTHER" id="PTHR11142:SF0">
    <property type="entry name" value="TRNA PSEUDOURIDINE SYNTHASE-LIKE 1"/>
    <property type="match status" value="1"/>
</dbReference>
<dbReference type="Proteomes" id="UP000305654">
    <property type="component" value="Unassembled WGS sequence"/>
</dbReference>
<dbReference type="CDD" id="cd02570">
    <property type="entry name" value="PseudoU_synth_EcTruA"/>
    <property type="match status" value="1"/>
</dbReference>
<evidence type="ECO:0000256" key="6">
    <source>
        <dbReference type="PIRSR" id="PIRSR001430-2"/>
    </source>
</evidence>
<accession>A0A5R9JDY7</accession>
<comment type="caution">
    <text evidence="9">The sequence shown here is derived from an EMBL/GenBank/DDBJ whole genome shotgun (WGS) entry which is preliminary data.</text>
</comment>
<organism evidence="9 10">
    <name type="scientific">Lichenicoccus roseus</name>
    <dbReference type="NCBI Taxonomy" id="2683649"/>
    <lineage>
        <taxon>Bacteria</taxon>
        <taxon>Pseudomonadati</taxon>
        <taxon>Pseudomonadota</taxon>
        <taxon>Alphaproteobacteria</taxon>
        <taxon>Acetobacterales</taxon>
        <taxon>Acetobacteraceae</taxon>
        <taxon>Lichenicoccus</taxon>
    </lineage>
</organism>
<dbReference type="NCBIfam" id="TIGR00071">
    <property type="entry name" value="hisT_truA"/>
    <property type="match status" value="1"/>
</dbReference>
<comment type="caution">
    <text evidence="4">Lacks conserved residue(s) required for the propagation of feature annotation.</text>
</comment>
<feature type="domain" description="Pseudouridine synthase I TruA alpha/beta" evidence="8">
    <location>
        <begin position="160"/>
        <end position="262"/>
    </location>
</feature>
<dbReference type="Gene3D" id="3.30.70.580">
    <property type="entry name" value="Pseudouridine synthase I, catalytic domain, N-terminal subdomain"/>
    <property type="match status" value="1"/>
</dbReference>
<feature type="active site" description="Nucleophile" evidence="4 5">
    <location>
        <position position="64"/>
    </location>
</feature>
<comment type="similarity">
    <text evidence="1 4 7">Belongs to the tRNA pseudouridine synthase TruA family.</text>
</comment>
<evidence type="ECO:0000256" key="5">
    <source>
        <dbReference type="PIRSR" id="PIRSR001430-1"/>
    </source>
</evidence>
<keyword evidence="10" id="KW-1185">Reference proteome</keyword>
<dbReference type="AlphaFoldDB" id="A0A5R9JDY7"/>
<dbReference type="EC" id="5.4.99.12" evidence="4"/>
<evidence type="ECO:0000313" key="10">
    <source>
        <dbReference type="Proteomes" id="UP000305654"/>
    </source>
</evidence>
<proteinExistence type="inferred from homology"/>
<evidence type="ECO:0000259" key="8">
    <source>
        <dbReference type="Pfam" id="PF01416"/>
    </source>
</evidence>
<dbReference type="GO" id="GO:0031119">
    <property type="term" value="P:tRNA pseudouridine synthesis"/>
    <property type="evidence" value="ECO:0007669"/>
    <property type="project" value="UniProtKB-UniRule"/>
</dbReference>
<feature type="domain" description="Pseudouridine synthase I TruA alpha/beta" evidence="8">
    <location>
        <begin position="20"/>
        <end position="120"/>
    </location>
</feature>
<protein>
    <recommendedName>
        <fullName evidence="4">tRNA pseudouridine synthase A</fullName>
        <ecNumber evidence="4">5.4.99.12</ecNumber>
    </recommendedName>
    <alternativeName>
        <fullName evidence="4">tRNA pseudouridine(38-40) synthase</fullName>
    </alternativeName>
    <alternativeName>
        <fullName evidence="4">tRNA pseudouridylate synthase I</fullName>
    </alternativeName>
    <alternativeName>
        <fullName evidence="4">tRNA-uridine isomerase I</fullName>
    </alternativeName>
</protein>
<keyword evidence="2 4" id="KW-0819">tRNA processing</keyword>
<dbReference type="GO" id="GO:0003723">
    <property type="term" value="F:RNA binding"/>
    <property type="evidence" value="ECO:0007669"/>
    <property type="project" value="InterPro"/>
</dbReference>
<reference evidence="9 10" key="1">
    <citation type="submission" date="2019-05" db="EMBL/GenBank/DDBJ databases">
        <authorList>
            <person name="Pankratov T."/>
            <person name="Grouzdev D."/>
        </authorList>
    </citation>
    <scope>NUCLEOTIDE SEQUENCE [LARGE SCALE GENOMIC DNA]</scope>
    <source>
        <strain evidence="9 10">KEBCLARHB70R</strain>
    </source>
</reference>
<evidence type="ECO:0000256" key="1">
    <source>
        <dbReference type="ARBA" id="ARBA00009375"/>
    </source>
</evidence>
<gene>
    <name evidence="4 9" type="primary">truA</name>
    <name evidence="9" type="ORF">FE263_00975</name>
</gene>
<dbReference type="OrthoDB" id="9811823at2"/>
<dbReference type="InterPro" id="IPR020094">
    <property type="entry name" value="TruA/RsuA/RluB/E/F_N"/>
</dbReference>